<dbReference type="Proteomes" id="UP000308133">
    <property type="component" value="Unassembled WGS sequence"/>
</dbReference>
<sequence length="1469" mass="162437">MAPRSRRKASSPIEAAEPEVPEAPSTSLDFKQQLVGRPGKPIAVSELLKRLKALHSELSNIEQDDCPREDVTNVARELVHANVMGHKDKGVKAWSGCCIVEVFRLMAPDAPYTPTQLKDIFDLIVNTVLPALGTPSDPYNDQHIRILSSLDEVKSIVLLSDIPSADSFMVRLFGNSFELLADSQRGDGEETLSKNVEYHLTSMLSTLVDECETLPAEVVELTLAQFLRTNQGLGSLSRKAGRTESKSEPRLRELPPAYNLAKNVCNTCPERMARAVSQYFSTIVVDVADSAMNAKTKSSSKKRRRDGDSDDEESLSKSGPSIQDMKELAKAHKLLRELWRSSPLCIQNVIPQLEAELTAENIDIRVLAVETTGDLISGVGAAGLPESESLDPLAYPSQSLESSSKQHKIYDILTTPAAPQDFASVYPGAYSNFVSRKSDKSAQVRAAFASATGRILLTSAGGIGIDREEAERLLKSMSEMLQDSDEKVRLAAVQVIATFSFEDIVQKLGPSGGAGEEDSVLNQLVWKVRDRKSTVRAEAMDLASKIWGVASGAIVEGNDHIQSLFGSIPSKIFESYYTNDLELNQLIYRGLFDNLLPLQYPPNKDKTGEKANGASQRVKDSQTSQASATSRIDPDALRAERILALARDLEPRAKTVFFVFQKSQVQYARYMEALLKSCEAYNGGVTNAEGAEVKGRLEKIIEGLSRRFPDPMTASEHLWKFAKKHDRRVYNLIRFAISPESDYKKVVNSVKEIKKRISDAAGNASAMLPTLIPLIQQSSVLVYNRSHVPTILKYSRREDTDLSGVAHEVLREISENHPEVFKAHVKSMCKSLVDHVPGPGTVLDDGTVQTLKSCAGFAQKYPSEMPQDREMLQAMTQYALYGNPAEAAKHAVTIIISNEQKKDMYVKEIVGKCVDNFSLETDNYMSRLAALSQIMLLAAPDLAEEEQDGITTIAIKDVLMSADLEPVEDDAEWRDELDNDTAAKIWALKILVNRQRGYADHAPGPEAEASLQETARPVYGLLQKILRQDGQISDRTAPAHQKSRIKVTAGLLLLKLSTASKALDHLLDPRGFNKLALMLQDPLTQVRKTFVNALKKYLGQGRLPNRFYAMTFLLAFEPTVEVKDSTSTWLSARAAAATKKKDNSMALALARLLSLLAHHPDFSMEVEHQKEFVHYILFYLKAVAKVDNLPLLYHVVQRCKGVQDGIDPENFNDRFYCLVDIASETMKAFADAHGWQIRAWTGEKTPMPAGIFAPIKGHQRAQEISEKQYIADEVVEDLEDQVRASLKSKKRKAEHTNGALRKKSKPNGTKAVKPVKSAKTKTPRKSKQFDESSPAVPSADRRRSSRKSNATSYAGMANDTDDEDEEMEDVADEAVGVEPVDKETADDVDDNEVPDAEEDGTPAPEVEDTPTKKSKKATTTKKQPLRGAGKKVTRGTTTRSTRSKKSVVEVSDNEEEDAEEEEEEEDEDE</sequence>
<dbReference type="GO" id="GO:0006281">
    <property type="term" value="P:DNA repair"/>
    <property type="evidence" value="ECO:0007669"/>
    <property type="project" value="TreeGrafter"/>
</dbReference>
<organism evidence="7 8">
    <name type="scientific">Elsinoe australis</name>
    <dbReference type="NCBI Taxonomy" id="40998"/>
    <lineage>
        <taxon>Eukaryota</taxon>
        <taxon>Fungi</taxon>
        <taxon>Dikarya</taxon>
        <taxon>Ascomycota</taxon>
        <taxon>Pezizomycotina</taxon>
        <taxon>Dothideomycetes</taxon>
        <taxon>Dothideomycetidae</taxon>
        <taxon>Myriangiales</taxon>
        <taxon>Elsinoaceae</taxon>
        <taxon>Elsinoe</taxon>
    </lineage>
</organism>
<dbReference type="InterPro" id="IPR011989">
    <property type="entry name" value="ARM-like"/>
</dbReference>
<keyword evidence="4" id="KW-0539">Nucleus</keyword>
<feature type="region of interest" description="Disordered" evidence="6">
    <location>
        <begin position="602"/>
        <end position="631"/>
    </location>
</feature>
<dbReference type="SUPFAM" id="SSF48371">
    <property type="entry name" value="ARM repeat"/>
    <property type="match status" value="1"/>
</dbReference>
<feature type="region of interest" description="Disordered" evidence="6">
    <location>
        <begin position="1"/>
        <end position="28"/>
    </location>
</feature>
<evidence type="ECO:0000256" key="3">
    <source>
        <dbReference type="ARBA" id="ARBA00022776"/>
    </source>
</evidence>
<dbReference type="InterPro" id="IPR039776">
    <property type="entry name" value="Pds5"/>
</dbReference>
<keyword evidence="2" id="KW-0132">Cell division</keyword>
<evidence type="ECO:0000313" key="8">
    <source>
        <dbReference type="Proteomes" id="UP000308133"/>
    </source>
</evidence>
<feature type="compositionally biased region" description="Polar residues" evidence="6">
    <location>
        <begin position="621"/>
        <end position="630"/>
    </location>
</feature>
<feature type="region of interest" description="Disordered" evidence="6">
    <location>
        <begin position="294"/>
        <end position="323"/>
    </location>
</feature>
<feature type="compositionally biased region" description="Acidic residues" evidence="6">
    <location>
        <begin position="1386"/>
        <end position="1408"/>
    </location>
</feature>
<comment type="caution">
    <text evidence="7">The sequence shown here is derived from an EMBL/GenBank/DDBJ whole genome shotgun (WGS) entry which is preliminary data.</text>
</comment>
<dbReference type="EMBL" id="PTQR01000060">
    <property type="protein sequence ID" value="TKX22795.1"/>
    <property type="molecule type" value="Genomic_DNA"/>
</dbReference>
<evidence type="ECO:0000313" key="7">
    <source>
        <dbReference type="EMBL" id="TKX22795.1"/>
    </source>
</evidence>
<dbReference type="PANTHER" id="PTHR12663">
    <property type="entry name" value="ANDROGEN INDUCED INHIBITOR OF PROLIFERATION AS3 / PDS5-RELATED"/>
    <property type="match status" value="1"/>
</dbReference>
<comment type="subcellular location">
    <subcellularLocation>
        <location evidence="1">Nucleus</location>
    </subcellularLocation>
</comment>
<evidence type="ECO:0000256" key="5">
    <source>
        <dbReference type="ARBA" id="ARBA00023306"/>
    </source>
</evidence>
<dbReference type="GO" id="GO:0007064">
    <property type="term" value="P:mitotic sister chromatid cohesion"/>
    <property type="evidence" value="ECO:0007669"/>
    <property type="project" value="InterPro"/>
</dbReference>
<dbReference type="PANTHER" id="PTHR12663:SF0">
    <property type="entry name" value="PRECOCIOUS DISSOCIATION OF SISTERS 5, ISOFORM A"/>
    <property type="match status" value="1"/>
</dbReference>
<evidence type="ECO:0000256" key="6">
    <source>
        <dbReference type="SAM" id="MobiDB-lite"/>
    </source>
</evidence>
<feature type="compositionally biased region" description="Acidic residues" evidence="6">
    <location>
        <begin position="1451"/>
        <end position="1469"/>
    </location>
</feature>
<dbReference type="GO" id="GO:0005634">
    <property type="term" value="C:nucleus"/>
    <property type="evidence" value="ECO:0007669"/>
    <property type="project" value="UniProtKB-SubCell"/>
</dbReference>
<evidence type="ECO:0000256" key="2">
    <source>
        <dbReference type="ARBA" id="ARBA00022618"/>
    </source>
</evidence>
<evidence type="ECO:0000256" key="1">
    <source>
        <dbReference type="ARBA" id="ARBA00004123"/>
    </source>
</evidence>
<feature type="compositionally biased region" description="Basic residues" evidence="6">
    <location>
        <begin position="1316"/>
        <end position="1326"/>
    </location>
</feature>
<dbReference type="Gene3D" id="1.25.10.10">
    <property type="entry name" value="Leucine-rich Repeat Variant"/>
    <property type="match status" value="1"/>
</dbReference>
<feature type="compositionally biased region" description="Acidic residues" evidence="6">
    <location>
        <begin position="1359"/>
        <end position="1372"/>
    </location>
</feature>
<accession>A0A4U7AZN2</accession>
<dbReference type="InterPro" id="IPR016024">
    <property type="entry name" value="ARM-type_fold"/>
</dbReference>
<keyword evidence="3" id="KW-0498">Mitosis</keyword>
<evidence type="ECO:0000256" key="4">
    <source>
        <dbReference type="ARBA" id="ARBA00023242"/>
    </source>
</evidence>
<proteinExistence type="predicted"/>
<gene>
    <name evidence="7" type="ORF">C1H76_4829</name>
</gene>
<protein>
    <submittedName>
        <fullName evidence="7">Putative sister chromatid cohesion protein pds5</fullName>
    </submittedName>
</protein>
<reference evidence="7 8" key="1">
    <citation type="submission" date="2018-02" db="EMBL/GenBank/DDBJ databases">
        <title>Draft genome sequences of Elsinoe sp., causing black scab on jojoba.</title>
        <authorList>
            <person name="Stodart B."/>
            <person name="Jeffress S."/>
            <person name="Ash G."/>
            <person name="Arun Chinnappa K."/>
        </authorList>
    </citation>
    <scope>NUCLEOTIDE SEQUENCE [LARGE SCALE GENOMIC DNA]</scope>
    <source>
        <strain evidence="7 8">Hillstone_2</strain>
    </source>
</reference>
<dbReference type="CDD" id="cd19953">
    <property type="entry name" value="PDS5"/>
    <property type="match status" value="1"/>
</dbReference>
<dbReference type="GO" id="GO:0000785">
    <property type="term" value="C:chromatin"/>
    <property type="evidence" value="ECO:0007669"/>
    <property type="project" value="TreeGrafter"/>
</dbReference>
<dbReference type="GO" id="GO:0051301">
    <property type="term" value="P:cell division"/>
    <property type="evidence" value="ECO:0007669"/>
    <property type="project" value="UniProtKB-KW"/>
</dbReference>
<feature type="region of interest" description="Disordered" evidence="6">
    <location>
        <begin position="1286"/>
        <end position="1469"/>
    </location>
</feature>
<name>A0A4U7AZN2_9PEZI</name>
<dbReference type="Pfam" id="PF20168">
    <property type="entry name" value="PDS5"/>
    <property type="match status" value="1"/>
</dbReference>
<keyword evidence="5" id="KW-0131">Cell cycle</keyword>